<dbReference type="RefSeq" id="WP_008180733.1">
    <property type="nucleotide sequence ID" value="NZ_MKZR01000001.1"/>
</dbReference>
<dbReference type="PANTHER" id="PTHR43591">
    <property type="entry name" value="METHYLTRANSFERASE"/>
    <property type="match status" value="1"/>
</dbReference>
<dbReference type="InterPro" id="IPR029063">
    <property type="entry name" value="SAM-dependent_MTases_sf"/>
</dbReference>
<sequence>MLVNKDSIGKNMSKIDTVQWVYSSQNNQELIERYDIWAKDYEQDLDDAFGYVGPEPAAEVLVNYVSKDAKILDAGAGTGLVGQFLHQRGYHHLEAMDISSGMLEEARKKNVYTSFHQQVLGEPLDFPSATFDAIISVGVFTYGHVKSNAFDELIRITKPGGYIVVSMPTDLSESNEFKPKLTALEGSGQWEMVTATEKFITHQKKDTGVYLKVWVYKVC</sequence>
<reference evidence="3" key="1">
    <citation type="journal article" date="2011" name="Proc. Natl. Acad. Sci. U.S.A.">
        <title>Genomic insights into the physiology and ecology of the marine filamentous cyanobacterium Lyngbya majuscula.</title>
        <authorList>
            <person name="Jones A.C."/>
            <person name="Monroe E.A."/>
            <person name="Podell S."/>
            <person name="Hess W.R."/>
            <person name="Klages S."/>
            <person name="Esquenazi E."/>
            <person name="Niessen S."/>
            <person name="Hoover H."/>
            <person name="Rothmann M."/>
            <person name="Lasken R.S."/>
            <person name="Yates J.R.III."/>
            <person name="Reinhardt R."/>
            <person name="Kube M."/>
            <person name="Burkart M.D."/>
            <person name="Allen E.E."/>
            <person name="Dorrestein P.C."/>
            <person name="Gerwick W.H."/>
            <person name="Gerwick L."/>
        </authorList>
    </citation>
    <scope>NUCLEOTIDE SEQUENCE [LARGE SCALE GENOMIC DNA]</scope>
    <source>
        <strain evidence="3">3L</strain>
    </source>
</reference>
<protein>
    <submittedName>
        <fullName evidence="2">Methylase involved in ubiquinone/menaquinone biosynthesis</fullName>
    </submittedName>
</protein>
<evidence type="ECO:0000313" key="2">
    <source>
        <dbReference type="EMBL" id="EGJ33835.1"/>
    </source>
</evidence>
<keyword evidence="2" id="KW-0830">Ubiquinone</keyword>
<dbReference type="GO" id="GO:0032259">
    <property type="term" value="P:methylation"/>
    <property type="evidence" value="ECO:0007669"/>
    <property type="project" value="UniProtKB-KW"/>
</dbReference>
<evidence type="ECO:0000313" key="3">
    <source>
        <dbReference type="Proteomes" id="UP000003959"/>
    </source>
</evidence>
<dbReference type="Gene3D" id="3.40.50.150">
    <property type="entry name" value="Vaccinia Virus protein VP39"/>
    <property type="match status" value="1"/>
</dbReference>
<dbReference type="HOGENOM" id="CLU_090201_3_0_3"/>
<dbReference type="Pfam" id="PF13649">
    <property type="entry name" value="Methyltransf_25"/>
    <property type="match status" value="1"/>
</dbReference>
<dbReference type="PANTHER" id="PTHR43591:SF110">
    <property type="entry name" value="RHODANESE DOMAIN-CONTAINING PROTEIN"/>
    <property type="match status" value="1"/>
</dbReference>
<dbReference type="SUPFAM" id="SSF53335">
    <property type="entry name" value="S-adenosyl-L-methionine-dependent methyltransferases"/>
    <property type="match status" value="1"/>
</dbReference>
<dbReference type="EMBL" id="GL890840">
    <property type="protein sequence ID" value="EGJ33835.1"/>
    <property type="molecule type" value="Genomic_DNA"/>
</dbReference>
<dbReference type="CDD" id="cd02440">
    <property type="entry name" value="AdoMet_MTases"/>
    <property type="match status" value="1"/>
</dbReference>
<dbReference type="AlphaFoldDB" id="F4XMC6"/>
<accession>F4XMC6</accession>
<gene>
    <name evidence="2" type="ORF">LYNGBM3L_21970</name>
</gene>
<dbReference type="GO" id="GO:0008168">
    <property type="term" value="F:methyltransferase activity"/>
    <property type="evidence" value="ECO:0007669"/>
    <property type="project" value="UniProtKB-KW"/>
</dbReference>
<feature type="domain" description="Methyltransferase" evidence="1">
    <location>
        <begin position="71"/>
        <end position="161"/>
    </location>
</feature>
<name>F4XMC6_9CYAN</name>
<keyword evidence="2" id="KW-0489">Methyltransferase</keyword>
<organism evidence="2 3">
    <name type="scientific">Moorena producens 3L</name>
    <dbReference type="NCBI Taxonomy" id="489825"/>
    <lineage>
        <taxon>Bacteria</taxon>
        <taxon>Bacillati</taxon>
        <taxon>Cyanobacteriota</taxon>
        <taxon>Cyanophyceae</taxon>
        <taxon>Coleofasciculales</taxon>
        <taxon>Coleofasciculaceae</taxon>
        <taxon>Moorena</taxon>
    </lineage>
</organism>
<evidence type="ECO:0000259" key="1">
    <source>
        <dbReference type="Pfam" id="PF13649"/>
    </source>
</evidence>
<proteinExistence type="predicted"/>
<dbReference type="eggNOG" id="COG2226">
    <property type="taxonomic scope" value="Bacteria"/>
</dbReference>
<dbReference type="InterPro" id="IPR041698">
    <property type="entry name" value="Methyltransf_25"/>
</dbReference>
<keyword evidence="3" id="KW-1185">Reference proteome</keyword>
<keyword evidence="2" id="KW-0808">Transferase</keyword>
<dbReference type="Proteomes" id="UP000003959">
    <property type="component" value="Unassembled WGS sequence"/>
</dbReference>